<proteinExistence type="predicted"/>
<dbReference type="Proteomes" id="UP000234329">
    <property type="component" value="Unassembled WGS sequence"/>
</dbReference>
<dbReference type="AlphaFoldDB" id="A0A2I1DJ48"/>
<name>A0A2I1DJ48_9PROT</name>
<dbReference type="OrthoDB" id="5298273at2"/>
<feature type="region of interest" description="Disordered" evidence="1">
    <location>
        <begin position="1"/>
        <end position="51"/>
    </location>
</feature>
<dbReference type="EMBL" id="MXAV01000046">
    <property type="protein sequence ID" value="PKY09897.1"/>
    <property type="molecule type" value="Genomic_DNA"/>
</dbReference>
<evidence type="ECO:0000313" key="2">
    <source>
        <dbReference type="EMBL" id="PKY09897.1"/>
    </source>
</evidence>
<reference evidence="2 3" key="1">
    <citation type="submission" date="2017-03" db="EMBL/GenBank/DDBJ databases">
        <title>Draft genime sequence of the acidophilic sulfur-oxidizing bacterium Acidithiobacillus sp. SH, isolated from seawater.</title>
        <authorList>
            <person name="Sharmin S."/>
            <person name="Tokuhisa M."/>
            <person name="Kanao T."/>
            <person name="Kamimura K."/>
        </authorList>
    </citation>
    <scope>NUCLEOTIDE SEQUENCE [LARGE SCALE GENOMIC DNA]</scope>
    <source>
        <strain evidence="2 3">SH</strain>
    </source>
</reference>
<keyword evidence="3" id="KW-1185">Reference proteome</keyword>
<feature type="compositionally biased region" description="Basic residues" evidence="1">
    <location>
        <begin position="8"/>
        <end position="17"/>
    </location>
</feature>
<comment type="caution">
    <text evidence="2">The sequence shown here is derived from an EMBL/GenBank/DDBJ whole genome shotgun (WGS) entry which is preliminary data.</text>
</comment>
<gene>
    <name evidence="2" type="ORF">B1757_12585</name>
</gene>
<organism evidence="2 3">
    <name type="scientific">Acidithiobacillus marinus</name>
    <dbReference type="NCBI Taxonomy" id="187490"/>
    <lineage>
        <taxon>Bacteria</taxon>
        <taxon>Pseudomonadati</taxon>
        <taxon>Pseudomonadota</taxon>
        <taxon>Acidithiobacillia</taxon>
        <taxon>Acidithiobacillales</taxon>
        <taxon>Acidithiobacillaceae</taxon>
        <taxon>Acidithiobacillus</taxon>
    </lineage>
</organism>
<sequence>MKIERLQGKAKRTKPRLGVHPTRIEKDRTVYNRKVKHRGQQGAQGEGHTVTMTGRQRMPFFMHLDIAHGHIA</sequence>
<evidence type="ECO:0000313" key="3">
    <source>
        <dbReference type="Proteomes" id="UP000234329"/>
    </source>
</evidence>
<accession>A0A2I1DJ48</accession>
<dbReference type="RefSeq" id="WP_101538652.1">
    <property type="nucleotide sequence ID" value="NZ_MXAV01000046.1"/>
</dbReference>
<dbReference type="InParanoid" id="A0A2I1DJ48"/>
<protein>
    <submittedName>
        <fullName evidence="2">Uncharacterized protein</fullName>
    </submittedName>
</protein>
<evidence type="ECO:0000256" key="1">
    <source>
        <dbReference type="SAM" id="MobiDB-lite"/>
    </source>
</evidence>